<keyword evidence="5" id="KW-0862">Zinc</keyword>
<dbReference type="SMR" id="A0A068W982"/>
<dbReference type="WBParaSite" id="EgrG_000861500">
    <property type="protein sequence ID" value="EgrG_000861500"/>
    <property type="gene ID" value="EgrG_000861500"/>
</dbReference>
<organism evidence="10">
    <name type="scientific">Echinococcus granulosus</name>
    <name type="common">Hydatid tapeworm</name>
    <dbReference type="NCBI Taxonomy" id="6210"/>
    <lineage>
        <taxon>Eukaryota</taxon>
        <taxon>Metazoa</taxon>
        <taxon>Spiralia</taxon>
        <taxon>Lophotrochozoa</taxon>
        <taxon>Platyhelminthes</taxon>
        <taxon>Cestoda</taxon>
        <taxon>Eucestoda</taxon>
        <taxon>Cyclophyllidea</taxon>
        <taxon>Taeniidae</taxon>
        <taxon>Echinococcus</taxon>
        <taxon>Echinococcus granulosus group</taxon>
    </lineage>
</organism>
<comment type="similarity">
    <text evidence="8">Belongs to the nanos family.</text>
</comment>
<dbReference type="InterPro" id="IPR024161">
    <property type="entry name" value="Znf_nanos-typ"/>
</dbReference>
<evidence type="ECO:0000256" key="2">
    <source>
        <dbReference type="ARBA" id="ARBA00022490"/>
    </source>
</evidence>
<gene>
    <name evidence="10" type="ORF">EgrG_000861500</name>
</gene>
<accession>A0A068W982</accession>
<evidence type="ECO:0000313" key="10">
    <source>
        <dbReference type="EMBL" id="CDS16198.1"/>
    </source>
</evidence>
<dbReference type="PANTHER" id="PTHR12887">
    <property type="entry name" value="NANOS PROTEIN"/>
    <property type="match status" value="1"/>
</dbReference>
<evidence type="ECO:0000256" key="3">
    <source>
        <dbReference type="ARBA" id="ARBA00022723"/>
    </source>
</evidence>
<evidence type="ECO:0000256" key="1">
    <source>
        <dbReference type="ARBA" id="ARBA00004496"/>
    </source>
</evidence>
<reference evidence="10 11" key="1">
    <citation type="journal article" date="2013" name="Nature">
        <title>The genomes of four tapeworm species reveal adaptations to parasitism.</title>
        <authorList>
            <person name="Tsai I.J."/>
            <person name="Zarowiecki M."/>
            <person name="Holroyd N."/>
            <person name="Garciarrubio A."/>
            <person name="Sanchez-Flores A."/>
            <person name="Brooks K.L."/>
            <person name="Tracey A."/>
            <person name="Bobes R.J."/>
            <person name="Fragoso G."/>
            <person name="Sciutto E."/>
            <person name="Aslett M."/>
            <person name="Beasley H."/>
            <person name="Bennett H.M."/>
            <person name="Cai J."/>
            <person name="Camicia F."/>
            <person name="Clark R."/>
            <person name="Cucher M."/>
            <person name="De Silva N."/>
            <person name="Day T.A."/>
            <person name="Deplazes P."/>
            <person name="Estrada K."/>
            <person name="Fernandez C."/>
            <person name="Holland P.W."/>
            <person name="Hou J."/>
            <person name="Hu S."/>
            <person name="Huckvale T."/>
            <person name="Hung S.S."/>
            <person name="Kamenetzky L."/>
            <person name="Keane J.A."/>
            <person name="Kiss F."/>
            <person name="Koziol U."/>
            <person name="Lambert O."/>
            <person name="Liu K."/>
            <person name="Luo X."/>
            <person name="Luo Y."/>
            <person name="Macchiaroli N."/>
            <person name="Nichol S."/>
            <person name="Paps J."/>
            <person name="Parkinson J."/>
            <person name="Pouchkina-Stantcheva N."/>
            <person name="Riddiford N."/>
            <person name="Rosenzvit M."/>
            <person name="Salinas G."/>
            <person name="Wasmuth J.D."/>
            <person name="Zamanian M."/>
            <person name="Zheng Y."/>
            <person name="Cai X."/>
            <person name="Soberon X."/>
            <person name="Olson P.D."/>
            <person name="Laclette J.P."/>
            <person name="Brehm K."/>
            <person name="Berriman M."/>
            <person name="Garciarrubio A."/>
            <person name="Bobes R.J."/>
            <person name="Fragoso G."/>
            <person name="Sanchez-Flores A."/>
            <person name="Estrada K."/>
            <person name="Cevallos M.A."/>
            <person name="Morett E."/>
            <person name="Gonzalez V."/>
            <person name="Portillo T."/>
            <person name="Ochoa-Leyva A."/>
            <person name="Jose M.V."/>
            <person name="Sciutto E."/>
            <person name="Landa A."/>
            <person name="Jimenez L."/>
            <person name="Valdes V."/>
            <person name="Carrero J.C."/>
            <person name="Larralde C."/>
            <person name="Morales-Montor J."/>
            <person name="Limon-Lason J."/>
            <person name="Soberon X."/>
            <person name="Laclette J.P."/>
        </authorList>
    </citation>
    <scope>NUCLEOTIDE SEQUENCE [LARGE SCALE GENOMIC DNA]</scope>
</reference>
<dbReference type="Pfam" id="PF05741">
    <property type="entry name" value="zf-nanos"/>
    <property type="match status" value="1"/>
</dbReference>
<dbReference type="GO" id="GO:0003723">
    <property type="term" value="F:RNA binding"/>
    <property type="evidence" value="ECO:0007669"/>
    <property type="project" value="UniProtKB-UniRule"/>
</dbReference>
<dbReference type="InterPro" id="IPR008705">
    <property type="entry name" value="Nanos/Xcar2"/>
</dbReference>
<dbReference type="FunFam" id="4.10.60.30:FF:000001">
    <property type="entry name" value="nanos homolog 3"/>
    <property type="match status" value="1"/>
</dbReference>
<evidence type="ECO:0000256" key="5">
    <source>
        <dbReference type="ARBA" id="ARBA00022833"/>
    </source>
</evidence>
<reference evidence="12" key="3">
    <citation type="submission" date="2020-10" db="UniProtKB">
        <authorList>
            <consortium name="WormBaseParasite"/>
        </authorList>
    </citation>
    <scope>IDENTIFICATION</scope>
</reference>
<keyword evidence="7 8" id="KW-0694">RNA-binding</keyword>
<dbReference type="PROSITE" id="PS51522">
    <property type="entry name" value="ZF_NANOS"/>
    <property type="match status" value="1"/>
</dbReference>
<dbReference type="GO" id="GO:0005737">
    <property type="term" value="C:cytoplasm"/>
    <property type="evidence" value="ECO:0007669"/>
    <property type="project" value="UniProtKB-SubCell"/>
</dbReference>
<dbReference type="AlphaFoldDB" id="A0A068W982"/>
<comment type="subcellular location">
    <subcellularLocation>
        <location evidence="1">Cytoplasm</location>
    </subcellularLocation>
</comment>
<keyword evidence="6 8" id="KW-0810">Translation regulation</keyword>
<dbReference type="InterPro" id="IPR038129">
    <property type="entry name" value="Nanos_sf"/>
</dbReference>
<dbReference type="GO" id="GO:0008270">
    <property type="term" value="F:zinc ion binding"/>
    <property type="evidence" value="ECO:0007669"/>
    <property type="project" value="UniProtKB-KW"/>
</dbReference>
<dbReference type="OrthoDB" id="10010129at2759"/>
<proteinExistence type="inferred from homology"/>
<dbReference type="Proteomes" id="UP000492820">
    <property type="component" value="Unassembled WGS sequence"/>
</dbReference>
<evidence type="ECO:0000313" key="12">
    <source>
        <dbReference type="WBParaSite" id="EgrG_000861500"/>
    </source>
</evidence>
<dbReference type="GO" id="GO:0006417">
    <property type="term" value="P:regulation of translation"/>
    <property type="evidence" value="ECO:0007669"/>
    <property type="project" value="UniProtKB-UniRule"/>
</dbReference>
<feature type="domain" description="Nanos-type" evidence="9">
    <location>
        <begin position="99"/>
        <end position="153"/>
    </location>
</feature>
<dbReference type="Gene3D" id="4.10.60.30">
    <property type="entry name" value="Nanos, RNA-binding domain"/>
    <property type="match status" value="1"/>
</dbReference>
<reference evidence="10" key="2">
    <citation type="submission" date="2014-06" db="EMBL/GenBank/DDBJ databases">
        <authorList>
            <person name="Aslett M."/>
        </authorList>
    </citation>
    <scope>NUCLEOTIDE SEQUENCE</scope>
</reference>
<evidence type="ECO:0000256" key="4">
    <source>
        <dbReference type="ARBA" id="ARBA00022771"/>
    </source>
</evidence>
<keyword evidence="4 8" id="KW-0863">Zinc-finger</keyword>
<evidence type="ECO:0000259" key="9">
    <source>
        <dbReference type="PROSITE" id="PS51522"/>
    </source>
</evidence>
<evidence type="ECO:0000313" key="11">
    <source>
        <dbReference type="Proteomes" id="UP000492820"/>
    </source>
</evidence>
<dbReference type="EMBL" id="LK028576">
    <property type="protein sequence ID" value="CDS16198.1"/>
    <property type="molecule type" value="Genomic_DNA"/>
</dbReference>
<evidence type="ECO:0000256" key="6">
    <source>
        <dbReference type="ARBA" id="ARBA00022845"/>
    </source>
</evidence>
<sequence>MPAGSLLWDAFSPSRSVSPNTNQASQPLWLLGNTFSQQNPGHGERYTLAVEQINRWRDLIKTYYEQGIPMDNPLLYRLTNFLGQLVPLIRHLSEANMDLCVFCRNNNETFEMYTSHKVKDRAGRVICPVLRRFVCPLCSATGDYAHTIRYCPLSSHNATVSAGFGMRLPAGATAATTTAHHRLFEPTAAATSLDSGASCCVNIDNNDSGGRLIDQLMLESCRNFSLS</sequence>
<name>A0A068W982_ECHGR</name>
<protein>
    <submittedName>
        <fullName evidence="10 12">Nanos protein</fullName>
    </submittedName>
</protein>
<evidence type="ECO:0000256" key="7">
    <source>
        <dbReference type="ARBA" id="ARBA00022884"/>
    </source>
</evidence>
<evidence type="ECO:0000256" key="8">
    <source>
        <dbReference type="PROSITE-ProRule" id="PRU00855"/>
    </source>
</evidence>
<keyword evidence="2" id="KW-0963">Cytoplasm</keyword>
<keyword evidence="3" id="KW-0479">Metal-binding</keyword>